<dbReference type="AlphaFoldDB" id="Q2SLC9"/>
<keyword evidence="2" id="KW-1185">Reference proteome</keyword>
<dbReference type="STRING" id="349521.HCH_01697"/>
<gene>
    <name evidence="1" type="ordered locus">HCH_01697</name>
</gene>
<reference evidence="1 2" key="1">
    <citation type="journal article" date="2005" name="Nucleic Acids Res.">
        <title>Genomic blueprint of Hahella chejuensis, a marine microbe producing an algicidal agent.</title>
        <authorList>
            <person name="Jeong H."/>
            <person name="Yim J.H."/>
            <person name="Lee C."/>
            <person name="Choi S.-H."/>
            <person name="Park Y.K."/>
            <person name="Yoon S.H."/>
            <person name="Hur C.-G."/>
            <person name="Kang H.-Y."/>
            <person name="Kim D."/>
            <person name="Lee H.H."/>
            <person name="Park K.H."/>
            <person name="Park S.-H."/>
            <person name="Park H.-S."/>
            <person name="Lee H.K."/>
            <person name="Oh T.K."/>
            <person name="Kim J.F."/>
        </authorList>
    </citation>
    <scope>NUCLEOTIDE SEQUENCE [LARGE SCALE GENOMIC DNA]</scope>
    <source>
        <strain evidence="1 2">KCTC 2396</strain>
    </source>
</reference>
<evidence type="ECO:0000313" key="2">
    <source>
        <dbReference type="Proteomes" id="UP000000238"/>
    </source>
</evidence>
<dbReference type="HOGENOM" id="CLU_3234319_0_0_6"/>
<dbReference type="EMBL" id="CP000155">
    <property type="protein sequence ID" value="ABC28545.1"/>
    <property type="molecule type" value="Genomic_DNA"/>
</dbReference>
<protein>
    <submittedName>
        <fullName evidence="1">Uncharacterized protein</fullName>
    </submittedName>
</protein>
<dbReference type="Proteomes" id="UP000000238">
    <property type="component" value="Chromosome"/>
</dbReference>
<proteinExistence type="predicted"/>
<sequence>MLWTKARKAGRKSVFIHKVADALSFLRGKVLVRQDGVEPTLQG</sequence>
<name>Q2SLC9_HAHCH</name>
<accession>Q2SLC9</accession>
<evidence type="ECO:0000313" key="1">
    <source>
        <dbReference type="EMBL" id="ABC28545.1"/>
    </source>
</evidence>
<dbReference type="KEGG" id="hch:HCH_01697"/>
<organism evidence="1 2">
    <name type="scientific">Hahella chejuensis (strain KCTC 2396)</name>
    <dbReference type="NCBI Taxonomy" id="349521"/>
    <lineage>
        <taxon>Bacteria</taxon>
        <taxon>Pseudomonadati</taxon>
        <taxon>Pseudomonadota</taxon>
        <taxon>Gammaproteobacteria</taxon>
        <taxon>Oceanospirillales</taxon>
        <taxon>Hahellaceae</taxon>
        <taxon>Hahella</taxon>
    </lineage>
</organism>